<keyword evidence="4" id="KW-0804">Transcription</keyword>
<keyword evidence="1" id="KW-0678">Repressor</keyword>
<protein>
    <submittedName>
        <fullName evidence="6">Transcriptional regulator, LacI family</fullName>
    </submittedName>
</protein>
<dbReference type="CDD" id="cd01392">
    <property type="entry name" value="HTH_LacI"/>
    <property type="match status" value="1"/>
</dbReference>
<dbReference type="InterPro" id="IPR046335">
    <property type="entry name" value="LacI/GalR-like_sensor"/>
</dbReference>
<dbReference type="InterPro" id="IPR000843">
    <property type="entry name" value="HTH_LacI"/>
</dbReference>
<keyword evidence="2" id="KW-0805">Transcription regulation</keyword>
<sequence length="336" mass="38295">MKSNISMKNIAKELNVSIVTVSKALNDKDGVSDELKLKIKDLADKMGYRYNMLAKSMRDGLSYNIGVIIPEHFLGDDKSYYFSVFKHLSQIMEKYQYCAILQVLNAEDENGVILPKFYYDKKVDGLIVLGQVNKAYIKALQNIEIPVVFLDFYDENTNVDSITVDNYSGAYELTNYLIKNGHVNISFVGDIYATSSIQDRYLGMCKSLLEHGIKLREDYVICDRDEHGKYIELKFPKDMPTAFVCNCDGVAYNLIIKLKEMGFRVPEDFSVVGFDNDIYATISDPQITTVEVDVEEMAGTAVKSILDKVKKENRSRGRSMIKGRIIYRDSVKKINR</sequence>
<dbReference type="SUPFAM" id="SSF53822">
    <property type="entry name" value="Periplasmic binding protein-like I"/>
    <property type="match status" value="1"/>
</dbReference>
<reference evidence="6 7" key="1">
    <citation type="submission" date="2009-01" db="EMBL/GenBank/DDBJ databases">
        <title>Complete sequence of Clostridium cellulolyticum H10.</title>
        <authorList>
            <consortium name="US DOE Joint Genome Institute"/>
            <person name="Lucas S."/>
            <person name="Copeland A."/>
            <person name="Lapidus A."/>
            <person name="Glavina del Rio T."/>
            <person name="Dalin E."/>
            <person name="Tice H."/>
            <person name="Bruce D."/>
            <person name="Goodwin L."/>
            <person name="Pitluck S."/>
            <person name="Chertkov O."/>
            <person name="Saunders E."/>
            <person name="Brettin T."/>
            <person name="Detter J.C."/>
            <person name="Han C."/>
            <person name="Larimer F."/>
            <person name="Land M."/>
            <person name="Hauser L."/>
            <person name="Kyrpides N."/>
            <person name="Ivanova N."/>
            <person name="Zhou J."/>
            <person name="Richardson P."/>
        </authorList>
    </citation>
    <scope>NUCLEOTIDE SEQUENCE [LARGE SCALE GENOMIC DNA]</scope>
    <source>
        <strain evidence="7">ATCC 35319 / DSM 5812 / JCM 6584 / H10</strain>
    </source>
</reference>
<dbReference type="GO" id="GO:0003700">
    <property type="term" value="F:DNA-binding transcription factor activity"/>
    <property type="evidence" value="ECO:0007669"/>
    <property type="project" value="TreeGrafter"/>
</dbReference>
<dbReference type="PROSITE" id="PS50932">
    <property type="entry name" value="HTH_LACI_2"/>
    <property type="match status" value="1"/>
</dbReference>
<dbReference type="Pfam" id="PF00356">
    <property type="entry name" value="LacI"/>
    <property type="match status" value="1"/>
</dbReference>
<dbReference type="OrthoDB" id="43195at2"/>
<accession>B8I8W1</accession>
<dbReference type="Pfam" id="PF13377">
    <property type="entry name" value="Peripla_BP_3"/>
    <property type="match status" value="1"/>
</dbReference>
<dbReference type="InterPro" id="IPR010982">
    <property type="entry name" value="Lambda_DNA-bd_dom_sf"/>
</dbReference>
<evidence type="ECO:0000256" key="1">
    <source>
        <dbReference type="ARBA" id="ARBA00022491"/>
    </source>
</evidence>
<dbReference type="CDD" id="cd19974">
    <property type="entry name" value="PBP1_LacI-like"/>
    <property type="match status" value="1"/>
</dbReference>
<dbReference type="Gene3D" id="1.10.260.40">
    <property type="entry name" value="lambda repressor-like DNA-binding domains"/>
    <property type="match status" value="1"/>
</dbReference>
<dbReference type="HOGENOM" id="CLU_037628_6_2_9"/>
<dbReference type="Gene3D" id="3.40.50.2300">
    <property type="match status" value="2"/>
</dbReference>
<evidence type="ECO:0000256" key="4">
    <source>
        <dbReference type="ARBA" id="ARBA00023163"/>
    </source>
</evidence>
<dbReference type="EMBL" id="CP001348">
    <property type="protein sequence ID" value="ACL77293.1"/>
    <property type="molecule type" value="Genomic_DNA"/>
</dbReference>
<evidence type="ECO:0000313" key="7">
    <source>
        <dbReference type="Proteomes" id="UP000001349"/>
    </source>
</evidence>
<evidence type="ECO:0000313" key="6">
    <source>
        <dbReference type="EMBL" id="ACL77293.1"/>
    </source>
</evidence>
<dbReference type="Proteomes" id="UP000001349">
    <property type="component" value="Chromosome"/>
</dbReference>
<evidence type="ECO:0000259" key="5">
    <source>
        <dbReference type="PROSITE" id="PS50932"/>
    </source>
</evidence>
<proteinExistence type="predicted"/>
<organism evidence="6 7">
    <name type="scientific">Ruminiclostridium cellulolyticum (strain ATCC 35319 / DSM 5812 / JCM 6584 / H10)</name>
    <name type="common">Clostridium cellulolyticum</name>
    <dbReference type="NCBI Taxonomy" id="394503"/>
    <lineage>
        <taxon>Bacteria</taxon>
        <taxon>Bacillati</taxon>
        <taxon>Bacillota</taxon>
        <taxon>Clostridia</taxon>
        <taxon>Eubacteriales</taxon>
        <taxon>Oscillospiraceae</taxon>
        <taxon>Ruminiclostridium</taxon>
    </lineage>
</organism>
<dbReference type="STRING" id="394503.Ccel_2999"/>
<feature type="domain" description="HTH lacI-type" evidence="5">
    <location>
        <begin position="5"/>
        <end position="59"/>
    </location>
</feature>
<gene>
    <name evidence="6" type="ordered locus">Ccel_2999</name>
</gene>
<dbReference type="AlphaFoldDB" id="B8I8W1"/>
<name>B8I8W1_RUMCH</name>
<dbReference type="SUPFAM" id="SSF47413">
    <property type="entry name" value="lambda repressor-like DNA-binding domains"/>
    <property type="match status" value="1"/>
</dbReference>
<dbReference type="eggNOG" id="COG1609">
    <property type="taxonomic scope" value="Bacteria"/>
</dbReference>
<dbReference type="SMART" id="SM00354">
    <property type="entry name" value="HTH_LACI"/>
    <property type="match status" value="1"/>
</dbReference>
<dbReference type="KEGG" id="cce:Ccel_2999"/>
<dbReference type="PANTHER" id="PTHR30146">
    <property type="entry name" value="LACI-RELATED TRANSCRIPTIONAL REPRESSOR"/>
    <property type="match status" value="1"/>
</dbReference>
<dbReference type="RefSeq" id="WP_015926352.1">
    <property type="nucleotide sequence ID" value="NC_011898.1"/>
</dbReference>
<dbReference type="GO" id="GO:0000976">
    <property type="term" value="F:transcription cis-regulatory region binding"/>
    <property type="evidence" value="ECO:0007669"/>
    <property type="project" value="TreeGrafter"/>
</dbReference>
<keyword evidence="3" id="KW-0238">DNA-binding</keyword>
<evidence type="ECO:0000256" key="3">
    <source>
        <dbReference type="ARBA" id="ARBA00023125"/>
    </source>
</evidence>
<dbReference type="InterPro" id="IPR028082">
    <property type="entry name" value="Peripla_BP_I"/>
</dbReference>
<dbReference type="PANTHER" id="PTHR30146:SF148">
    <property type="entry name" value="HTH-TYPE TRANSCRIPTIONAL REPRESSOR PURR-RELATED"/>
    <property type="match status" value="1"/>
</dbReference>
<evidence type="ECO:0000256" key="2">
    <source>
        <dbReference type="ARBA" id="ARBA00023015"/>
    </source>
</evidence>
<keyword evidence="7" id="KW-1185">Reference proteome</keyword>